<keyword evidence="15" id="KW-1185">Reference proteome</keyword>
<evidence type="ECO:0000256" key="7">
    <source>
        <dbReference type="ARBA" id="ARBA00022958"/>
    </source>
</evidence>
<sequence length="211" mass="23405">MGSRVQEPISDHHVGQRHLDRLVMLSDGVFAIAITLSAIEIKPDAAPGQSLWQAWSIPLLVYFFSFLFIGTVWFYHRRMVAHLRDIDTIGSAINLVLLSVVALMPVVNRNVFTSEFHALGVPIFAGMLVVTFLCLAAFWIYVVYVAKLAPDLPRAMAVLWLIEMVSPVVGALGVALYDRQHWIALAVMIVVFLALLVVRTRAAKRAAKPDA</sequence>
<dbReference type="EMBL" id="FOSR01000003">
    <property type="protein sequence ID" value="SFK45468.1"/>
    <property type="molecule type" value="Genomic_DNA"/>
</dbReference>
<evidence type="ECO:0000256" key="13">
    <source>
        <dbReference type="SAM" id="Phobius"/>
    </source>
</evidence>
<comment type="subcellular location">
    <subcellularLocation>
        <location evidence="1">Membrane</location>
        <topology evidence="1">Multi-pass membrane protein</topology>
    </subcellularLocation>
</comment>
<evidence type="ECO:0000256" key="10">
    <source>
        <dbReference type="ARBA" id="ARBA00023136"/>
    </source>
</evidence>
<keyword evidence="10 13" id="KW-0472">Membrane</keyword>
<evidence type="ECO:0000313" key="15">
    <source>
        <dbReference type="Proteomes" id="UP000198725"/>
    </source>
</evidence>
<dbReference type="InterPro" id="IPR010617">
    <property type="entry name" value="TMEM175-like"/>
</dbReference>
<evidence type="ECO:0000256" key="12">
    <source>
        <dbReference type="ARBA" id="ARBA00034430"/>
    </source>
</evidence>
<evidence type="ECO:0000313" key="14">
    <source>
        <dbReference type="EMBL" id="SFK45468.1"/>
    </source>
</evidence>
<feature type="transmembrane region" description="Helical" evidence="13">
    <location>
        <begin position="119"/>
        <end position="145"/>
    </location>
</feature>
<comment type="similarity">
    <text evidence="2">Belongs to the TMEM175 family.</text>
</comment>
<keyword evidence="9" id="KW-0406">Ion transport</keyword>
<evidence type="ECO:0000256" key="2">
    <source>
        <dbReference type="ARBA" id="ARBA00006920"/>
    </source>
</evidence>
<dbReference type="GO" id="GO:0016020">
    <property type="term" value="C:membrane"/>
    <property type="evidence" value="ECO:0007669"/>
    <property type="project" value="UniProtKB-SubCell"/>
</dbReference>
<keyword evidence="5 13" id="KW-0812">Transmembrane</keyword>
<comment type="catalytic activity">
    <reaction evidence="12">
        <text>K(+)(in) = K(+)(out)</text>
        <dbReference type="Rhea" id="RHEA:29463"/>
        <dbReference type="ChEBI" id="CHEBI:29103"/>
    </reaction>
</comment>
<accession>A0A1I3ZN40</accession>
<dbReference type="Proteomes" id="UP000198725">
    <property type="component" value="Unassembled WGS sequence"/>
</dbReference>
<dbReference type="GO" id="GO:0015252">
    <property type="term" value="F:proton channel activity"/>
    <property type="evidence" value="ECO:0007669"/>
    <property type="project" value="InterPro"/>
</dbReference>
<evidence type="ECO:0000256" key="11">
    <source>
        <dbReference type="ARBA" id="ARBA00023303"/>
    </source>
</evidence>
<evidence type="ECO:0000256" key="3">
    <source>
        <dbReference type="ARBA" id="ARBA00022448"/>
    </source>
</evidence>
<evidence type="ECO:0000256" key="8">
    <source>
        <dbReference type="ARBA" id="ARBA00022989"/>
    </source>
</evidence>
<dbReference type="RefSeq" id="WP_092701879.1">
    <property type="nucleotide sequence ID" value="NZ_FOSR01000003.1"/>
</dbReference>
<feature type="transmembrane region" description="Helical" evidence="13">
    <location>
        <begin position="59"/>
        <end position="76"/>
    </location>
</feature>
<dbReference type="Pfam" id="PF06736">
    <property type="entry name" value="TMEM175"/>
    <property type="match status" value="1"/>
</dbReference>
<evidence type="ECO:0000256" key="9">
    <source>
        <dbReference type="ARBA" id="ARBA00023065"/>
    </source>
</evidence>
<evidence type="ECO:0000256" key="4">
    <source>
        <dbReference type="ARBA" id="ARBA00022538"/>
    </source>
</evidence>
<keyword evidence="7" id="KW-0630">Potassium</keyword>
<evidence type="ECO:0000256" key="1">
    <source>
        <dbReference type="ARBA" id="ARBA00004141"/>
    </source>
</evidence>
<evidence type="ECO:0000256" key="6">
    <source>
        <dbReference type="ARBA" id="ARBA00022826"/>
    </source>
</evidence>
<reference evidence="15" key="1">
    <citation type="submission" date="2016-10" db="EMBL/GenBank/DDBJ databases">
        <authorList>
            <person name="Varghese N."/>
            <person name="Submissions S."/>
        </authorList>
    </citation>
    <scope>NUCLEOTIDE SEQUENCE [LARGE SCALE GENOMIC DNA]</scope>
    <source>
        <strain evidence="15">MO64</strain>
    </source>
</reference>
<feature type="transmembrane region" description="Helical" evidence="13">
    <location>
        <begin position="157"/>
        <end position="176"/>
    </location>
</feature>
<keyword evidence="6" id="KW-0631">Potassium channel</keyword>
<protein>
    <submittedName>
        <fullName evidence="14">Uncharacterized membrane protein</fullName>
    </submittedName>
</protein>
<proteinExistence type="inferred from homology"/>
<keyword evidence="11" id="KW-0407">Ion channel</keyword>
<keyword evidence="3" id="KW-0813">Transport</keyword>
<name>A0A1I3ZN40_9GAMM</name>
<keyword evidence="8 13" id="KW-1133">Transmembrane helix</keyword>
<feature type="transmembrane region" description="Helical" evidence="13">
    <location>
        <begin position="88"/>
        <end position="107"/>
    </location>
</feature>
<feature type="transmembrane region" description="Helical" evidence="13">
    <location>
        <begin position="182"/>
        <end position="198"/>
    </location>
</feature>
<feature type="transmembrane region" description="Helical" evidence="13">
    <location>
        <begin position="21"/>
        <end position="39"/>
    </location>
</feature>
<gene>
    <name evidence="14" type="ORF">SAMN05192579_10325</name>
</gene>
<dbReference type="AlphaFoldDB" id="A0A1I3ZN40"/>
<keyword evidence="4" id="KW-0633">Potassium transport</keyword>
<dbReference type="GO" id="GO:0005267">
    <property type="term" value="F:potassium channel activity"/>
    <property type="evidence" value="ECO:0007669"/>
    <property type="project" value="UniProtKB-KW"/>
</dbReference>
<evidence type="ECO:0000256" key="5">
    <source>
        <dbReference type="ARBA" id="ARBA00022692"/>
    </source>
</evidence>
<organism evidence="14 15">
    <name type="scientific">Rhodanobacter glycinis</name>
    <dbReference type="NCBI Taxonomy" id="582702"/>
    <lineage>
        <taxon>Bacteria</taxon>
        <taxon>Pseudomonadati</taxon>
        <taxon>Pseudomonadota</taxon>
        <taxon>Gammaproteobacteria</taxon>
        <taxon>Lysobacterales</taxon>
        <taxon>Rhodanobacteraceae</taxon>
        <taxon>Rhodanobacter</taxon>
    </lineage>
</organism>